<dbReference type="GO" id="GO:0016655">
    <property type="term" value="F:oxidoreductase activity, acting on NAD(P)H, quinone or similar compound as acceptor"/>
    <property type="evidence" value="ECO:0007669"/>
    <property type="project" value="InterPro"/>
</dbReference>
<keyword evidence="1 6" id="KW-0285">Flavoprotein</keyword>
<dbReference type="GO" id="GO:0009055">
    <property type="term" value="F:electron transfer activity"/>
    <property type="evidence" value="ECO:0007669"/>
    <property type="project" value="UniProtKB-UniRule"/>
</dbReference>
<comment type="function">
    <text evidence="6">Also exhibits azoreductase activity. Catalyzes the reductive cleavage of the azo bond in aromatic azo compounds to the corresponding amines.</text>
</comment>
<evidence type="ECO:0000256" key="1">
    <source>
        <dbReference type="ARBA" id="ARBA00022630"/>
    </source>
</evidence>
<reference evidence="8 9" key="1">
    <citation type="submission" date="2017-08" db="EMBL/GenBank/DDBJ databases">
        <authorList>
            <person name="de Groot N.N."/>
        </authorList>
    </citation>
    <scope>NUCLEOTIDE SEQUENCE [LARGE SCALE GENOMIC DNA]</scope>
    <source>
        <strain evidence="8 9">USBA 352</strain>
    </source>
</reference>
<comment type="catalytic activity">
    <reaction evidence="5">
        <text>N,N-dimethyl-1,4-phenylenediamine + anthranilate + 2 NAD(+) = 2-(4-dimethylaminophenyl)diazenylbenzoate + 2 NADH + 2 H(+)</text>
        <dbReference type="Rhea" id="RHEA:55872"/>
        <dbReference type="ChEBI" id="CHEBI:15378"/>
        <dbReference type="ChEBI" id="CHEBI:15783"/>
        <dbReference type="ChEBI" id="CHEBI:16567"/>
        <dbReference type="ChEBI" id="CHEBI:57540"/>
        <dbReference type="ChEBI" id="CHEBI:57945"/>
        <dbReference type="ChEBI" id="CHEBI:71579"/>
        <dbReference type="EC" id="1.7.1.17"/>
    </reaction>
    <physiologicalReaction direction="right-to-left" evidence="5">
        <dbReference type="Rhea" id="RHEA:55874"/>
    </physiologicalReaction>
</comment>
<dbReference type="EMBL" id="OBML01000007">
    <property type="protein sequence ID" value="SOC12708.1"/>
    <property type="molecule type" value="Genomic_DNA"/>
</dbReference>
<proteinExistence type="inferred from homology"/>
<feature type="binding site" evidence="6">
    <location>
        <position position="9"/>
    </location>
    <ligand>
        <name>FMN</name>
        <dbReference type="ChEBI" id="CHEBI:58210"/>
    </ligand>
</feature>
<comment type="function">
    <text evidence="6">Quinone reductase that provides resistance to thiol-specific stress caused by electrophilic quinones.</text>
</comment>
<protein>
    <recommendedName>
        <fullName evidence="6">FMN dependent NADH:quinone oxidoreductase</fullName>
        <ecNumber evidence="6">1.6.5.-</ecNumber>
    </recommendedName>
    <alternativeName>
        <fullName evidence="6">Azo-dye reductase</fullName>
    </alternativeName>
    <alternativeName>
        <fullName evidence="6">FMN-dependent NADH-azo compound oxidoreductase</fullName>
    </alternativeName>
    <alternativeName>
        <fullName evidence="6">FMN-dependent NADH-azoreductase</fullName>
        <ecNumber evidence="6">1.7.1.17</ecNumber>
    </alternativeName>
</protein>
<dbReference type="PANTHER" id="PTHR43741">
    <property type="entry name" value="FMN-DEPENDENT NADH-AZOREDUCTASE 1"/>
    <property type="match status" value="1"/>
</dbReference>
<evidence type="ECO:0000259" key="7">
    <source>
        <dbReference type="Pfam" id="PF02525"/>
    </source>
</evidence>
<evidence type="ECO:0000313" key="9">
    <source>
        <dbReference type="Proteomes" id="UP000219331"/>
    </source>
</evidence>
<keyword evidence="9" id="KW-1185">Reference proteome</keyword>
<dbReference type="InterPro" id="IPR050104">
    <property type="entry name" value="FMN-dep_NADH:Q_OxRdtase_AzoR1"/>
</dbReference>
<feature type="binding site" evidence="6">
    <location>
        <begin position="15"/>
        <end position="17"/>
    </location>
    <ligand>
        <name>FMN</name>
        <dbReference type="ChEBI" id="CHEBI:58210"/>
    </ligand>
</feature>
<dbReference type="Pfam" id="PF02525">
    <property type="entry name" value="Flavodoxin_2"/>
    <property type="match status" value="1"/>
</dbReference>
<name>A0A285SWJ8_9HYPH</name>
<dbReference type="Proteomes" id="UP000219331">
    <property type="component" value="Unassembled WGS sequence"/>
</dbReference>
<dbReference type="GO" id="GO:0010181">
    <property type="term" value="F:FMN binding"/>
    <property type="evidence" value="ECO:0007669"/>
    <property type="project" value="UniProtKB-UniRule"/>
</dbReference>
<dbReference type="Gene3D" id="3.40.50.360">
    <property type="match status" value="1"/>
</dbReference>
<comment type="subunit">
    <text evidence="6">Homodimer.</text>
</comment>
<dbReference type="STRING" id="538381.GCA_001696535_03541"/>
<evidence type="ECO:0000256" key="3">
    <source>
        <dbReference type="ARBA" id="ARBA00023002"/>
    </source>
</evidence>
<evidence type="ECO:0000256" key="5">
    <source>
        <dbReference type="ARBA" id="ARBA00048542"/>
    </source>
</evidence>
<evidence type="ECO:0000256" key="4">
    <source>
        <dbReference type="ARBA" id="ARBA00023027"/>
    </source>
</evidence>
<organism evidence="8 9">
    <name type="scientific">Stappia indica</name>
    <dbReference type="NCBI Taxonomy" id="538381"/>
    <lineage>
        <taxon>Bacteria</taxon>
        <taxon>Pseudomonadati</taxon>
        <taxon>Pseudomonadota</taxon>
        <taxon>Alphaproteobacteria</taxon>
        <taxon>Hyphomicrobiales</taxon>
        <taxon>Stappiaceae</taxon>
        <taxon>Stappia</taxon>
    </lineage>
</organism>
<dbReference type="PANTHER" id="PTHR43741:SF4">
    <property type="entry name" value="FMN-DEPENDENT NADH:QUINONE OXIDOREDUCTASE"/>
    <property type="match status" value="1"/>
</dbReference>
<keyword evidence="2 6" id="KW-0288">FMN</keyword>
<gene>
    <name evidence="6" type="primary">azoR</name>
    <name evidence="8" type="ORF">SAMN05421512_10721</name>
</gene>
<evidence type="ECO:0000256" key="6">
    <source>
        <dbReference type="HAMAP-Rule" id="MF_01216"/>
    </source>
</evidence>
<accession>A0A285SWJ8</accession>
<evidence type="ECO:0000256" key="2">
    <source>
        <dbReference type="ARBA" id="ARBA00022643"/>
    </source>
</evidence>
<dbReference type="EC" id="1.6.5.-" evidence="6"/>
<dbReference type="InterPro" id="IPR029039">
    <property type="entry name" value="Flavoprotein-like_sf"/>
</dbReference>
<comment type="similarity">
    <text evidence="6">Belongs to the azoreductase type 1 family.</text>
</comment>
<dbReference type="AlphaFoldDB" id="A0A285SWJ8"/>
<dbReference type="InterPro" id="IPR023048">
    <property type="entry name" value="NADH:quinone_OxRdtase_FMN_depd"/>
</dbReference>
<keyword evidence="4 6" id="KW-0520">NAD</keyword>
<dbReference type="RefSeq" id="WP_097175251.1">
    <property type="nucleotide sequence ID" value="NZ_OBML01000007.1"/>
</dbReference>
<dbReference type="InterPro" id="IPR003680">
    <property type="entry name" value="Flavodoxin_fold"/>
</dbReference>
<dbReference type="GO" id="GO:0016652">
    <property type="term" value="F:oxidoreductase activity, acting on NAD(P)H as acceptor"/>
    <property type="evidence" value="ECO:0007669"/>
    <property type="project" value="UniProtKB-UniRule"/>
</dbReference>
<keyword evidence="3 6" id="KW-0560">Oxidoreductase</keyword>
<evidence type="ECO:0000313" key="8">
    <source>
        <dbReference type="EMBL" id="SOC12708.1"/>
    </source>
</evidence>
<dbReference type="HAMAP" id="MF_01216">
    <property type="entry name" value="Azoreductase_type1"/>
    <property type="match status" value="1"/>
</dbReference>
<feature type="domain" description="Flavodoxin-like fold" evidence="7">
    <location>
        <begin position="1"/>
        <end position="191"/>
    </location>
</feature>
<comment type="caution">
    <text evidence="6">Lacks conserved residue(s) required for the propagation of feature annotation.</text>
</comment>
<comment type="catalytic activity">
    <reaction evidence="6">
        <text>2 a quinone + NADH + H(+) = 2 a 1,4-benzosemiquinone + NAD(+)</text>
        <dbReference type="Rhea" id="RHEA:65952"/>
        <dbReference type="ChEBI" id="CHEBI:15378"/>
        <dbReference type="ChEBI" id="CHEBI:57540"/>
        <dbReference type="ChEBI" id="CHEBI:57945"/>
        <dbReference type="ChEBI" id="CHEBI:132124"/>
        <dbReference type="ChEBI" id="CHEBI:134225"/>
    </reaction>
</comment>
<dbReference type="EC" id="1.7.1.17" evidence="6"/>
<dbReference type="SUPFAM" id="SSF52218">
    <property type="entry name" value="Flavoproteins"/>
    <property type="match status" value="1"/>
</dbReference>
<dbReference type="OrthoDB" id="9787136at2"/>
<sequence>MKLLHIDSSILGAHSVSRELSRATVQRLKDLNPETDVAYRDLVAAPVPHLTGEHLTASPAVAQEIALGEEILDEFMSADVIVIGVAFYNLTISSQLKAWIDRIVIAGKTFRYTATGVEGLARDKRIILAVARGGQYRHGGSLVPCEHAEAYLRSMFAFIGVTRIEAVVAEGLSLSEARKQSGKEAAFEAISALAPCCVHRGAA</sequence>
<comment type="cofactor">
    <cofactor evidence="6">
        <name>FMN</name>
        <dbReference type="ChEBI" id="CHEBI:58210"/>
    </cofactor>
    <text evidence="6">Binds 1 FMN per subunit.</text>
</comment>